<dbReference type="EC" id="5.3.1.24" evidence="3 9"/>
<keyword evidence="8 9" id="KW-0413">Isomerase</keyword>
<evidence type="ECO:0000256" key="3">
    <source>
        <dbReference type="ARBA" id="ARBA00012572"/>
    </source>
</evidence>
<comment type="catalytic activity">
    <reaction evidence="1 9">
        <text>N-(5-phospho-beta-D-ribosyl)anthranilate = 1-(2-carboxyphenylamino)-1-deoxy-D-ribulose 5-phosphate</text>
        <dbReference type="Rhea" id="RHEA:21540"/>
        <dbReference type="ChEBI" id="CHEBI:18277"/>
        <dbReference type="ChEBI" id="CHEBI:58613"/>
        <dbReference type="EC" id="5.3.1.24"/>
    </reaction>
</comment>
<dbReference type="Pfam" id="PF00697">
    <property type="entry name" value="PRAI"/>
    <property type="match status" value="1"/>
</dbReference>
<evidence type="ECO:0000256" key="5">
    <source>
        <dbReference type="ARBA" id="ARBA00022605"/>
    </source>
</evidence>
<evidence type="ECO:0000256" key="8">
    <source>
        <dbReference type="ARBA" id="ARBA00023235"/>
    </source>
</evidence>
<keyword evidence="6 9" id="KW-0822">Tryptophan biosynthesis</keyword>
<dbReference type="UniPathway" id="UPA00035">
    <property type="reaction ID" value="UER00042"/>
</dbReference>
<dbReference type="HAMAP" id="MF_00135">
    <property type="entry name" value="PRAI"/>
    <property type="match status" value="1"/>
</dbReference>
<dbReference type="InterPro" id="IPR013785">
    <property type="entry name" value="Aldolase_TIM"/>
</dbReference>
<dbReference type="CDD" id="cd00405">
    <property type="entry name" value="PRAI"/>
    <property type="match status" value="1"/>
</dbReference>
<comment type="pathway">
    <text evidence="2 9">Amino-acid biosynthesis; L-tryptophan biosynthesis; L-tryptophan from chorismate: step 3/5.</text>
</comment>
<dbReference type="GO" id="GO:0000162">
    <property type="term" value="P:L-tryptophan biosynthetic process"/>
    <property type="evidence" value="ECO:0007669"/>
    <property type="project" value="UniProtKB-UniRule"/>
</dbReference>
<dbReference type="RefSeq" id="WP_135999344.1">
    <property type="nucleotide sequence ID" value="NZ_CAQOQR010000023.1"/>
</dbReference>
<evidence type="ECO:0000256" key="1">
    <source>
        <dbReference type="ARBA" id="ARBA00001164"/>
    </source>
</evidence>
<name>A0A4S2DC92_9BACE</name>
<evidence type="ECO:0000313" key="12">
    <source>
        <dbReference type="Proteomes" id="UP000309566"/>
    </source>
</evidence>
<dbReference type="Proteomes" id="UP000309566">
    <property type="component" value="Unassembled WGS sequence"/>
</dbReference>
<keyword evidence="7 9" id="KW-0057">Aromatic amino acid biosynthesis</keyword>
<protein>
    <recommendedName>
        <fullName evidence="4 9">N-(5'-phosphoribosyl)anthranilate isomerase</fullName>
        <shortName evidence="9">PRAI</shortName>
        <ecNumber evidence="3 9">5.3.1.24</ecNumber>
    </recommendedName>
</protein>
<sequence length="209" mass="23900">MINGKIIKVCGMREAENIQDVESIEGIDMLGFIFYPKSPRCVYELPAYLPIHARRVGVFVNEDKQVVSMYADRFGLNDVQLHGNESPEYCRSLHSTGLKIIKAFSVDRPKDLKKVYDYEKVCDLFLFDTQCEQYGGSGNQFDWSILHTYNGHVPFLLSGGINSYSANALKEFKHPRLAGYDLNSRFETKPGEKDPKRIRTFLDELKSSL</sequence>
<evidence type="ECO:0000256" key="9">
    <source>
        <dbReference type="HAMAP-Rule" id="MF_00135"/>
    </source>
</evidence>
<gene>
    <name evidence="9" type="primary">trpF</name>
    <name evidence="11" type="ORF">E5353_06825</name>
</gene>
<dbReference type="InterPro" id="IPR001240">
    <property type="entry name" value="PRAI_dom"/>
</dbReference>
<organism evidence="11 12">
    <name type="scientific">Bacteroides caecimuris</name>
    <dbReference type="NCBI Taxonomy" id="1796613"/>
    <lineage>
        <taxon>Bacteria</taxon>
        <taxon>Pseudomonadati</taxon>
        <taxon>Bacteroidota</taxon>
        <taxon>Bacteroidia</taxon>
        <taxon>Bacteroidales</taxon>
        <taxon>Bacteroidaceae</taxon>
        <taxon>Bacteroides</taxon>
    </lineage>
</organism>
<evidence type="ECO:0000256" key="2">
    <source>
        <dbReference type="ARBA" id="ARBA00004664"/>
    </source>
</evidence>
<evidence type="ECO:0000256" key="7">
    <source>
        <dbReference type="ARBA" id="ARBA00023141"/>
    </source>
</evidence>
<dbReference type="GO" id="GO:0004640">
    <property type="term" value="F:phosphoribosylanthranilate isomerase activity"/>
    <property type="evidence" value="ECO:0007669"/>
    <property type="project" value="UniProtKB-UniRule"/>
</dbReference>
<dbReference type="PANTHER" id="PTHR42894:SF1">
    <property type="entry name" value="N-(5'-PHOSPHORIBOSYL)ANTHRANILATE ISOMERASE"/>
    <property type="match status" value="1"/>
</dbReference>
<evidence type="ECO:0000256" key="4">
    <source>
        <dbReference type="ARBA" id="ARBA00022272"/>
    </source>
</evidence>
<proteinExistence type="inferred from homology"/>
<dbReference type="PANTHER" id="PTHR42894">
    <property type="entry name" value="N-(5'-PHOSPHORIBOSYL)ANTHRANILATE ISOMERASE"/>
    <property type="match status" value="1"/>
</dbReference>
<feature type="domain" description="N-(5'phosphoribosyl) anthranilate isomerase (PRAI)" evidence="10">
    <location>
        <begin position="8"/>
        <end position="203"/>
    </location>
</feature>
<keyword evidence="5 9" id="KW-0028">Amino-acid biosynthesis</keyword>
<evidence type="ECO:0000313" key="11">
    <source>
        <dbReference type="EMBL" id="TGY38323.1"/>
    </source>
</evidence>
<dbReference type="SUPFAM" id="SSF51366">
    <property type="entry name" value="Ribulose-phoshate binding barrel"/>
    <property type="match status" value="1"/>
</dbReference>
<evidence type="ECO:0000259" key="10">
    <source>
        <dbReference type="Pfam" id="PF00697"/>
    </source>
</evidence>
<dbReference type="InterPro" id="IPR011060">
    <property type="entry name" value="RibuloseP-bd_barrel"/>
</dbReference>
<dbReference type="AlphaFoldDB" id="A0A4S2DC92"/>
<comment type="similarity">
    <text evidence="9">Belongs to the TrpF family.</text>
</comment>
<evidence type="ECO:0000256" key="6">
    <source>
        <dbReference type="ARBA" id="ARBA00022822"/>
    </source>
</evidence>
<comment type="caution">
    <text evidence="11">The sequence shown here is derived from an EMBL/GenBank/DDBJ whole genome shotgun (WGS) entry which is preliminary data.</text>
</comment>
<accession>A0A4S2DC92</accession>
<dbReference type="EMBL" id="SRYX01000019">
    <property type="protein sequence ID" value="TGY38323.1"/>
    <property type="molecule type" value="Genomic_DNA"/>
</dbReference>
<reference evidence="11 12" key="1">
    <citation type="submission" date="2019-04" db="EMBL/GenBank/DDBJ databases">
        <title>Microbes associate with the intestines of laboratory mice.</title>
        <authorList>
            <person name="Navarre W."/>
            <person name="Wong E."/>
            <person name="Huang K."/>
            <person name="Tropini C."/>
            <person name="Ng K."/>
            <person name="Yu B."/>
        </authorList>
    </citation>
    <scope>NUCLEOTIDE SEQUENCE [LARGE SCALE GENOMIC DNA]</scope>
    <source>
        <strain evidence="11 12">NM63_1-25</strain>
    </source>
</reference>
<dbReference type="InterPro" id="IPR044643">
    <property type="entry name" value="TrpF_fam"/>
</dbReference>
<dbReference type="Gene3D" id="3.20.20.70">
    <property type="entry name" value="Aldolase class I"/>
    <property type="match status" value="1"/>
</dbReference>